<dbReference type="AlphaFoldDB" id="A0AA38P1N5"/>
<feature type="compositionally biased region" description="Low complexity" evidence="1">
    <location>
        <begin position="62"/>
        <end position="83"/>
    </location>
</feature>
<protein>
    <submittedName>
        <fullName evidence="2">Uncharacterized protein</fullName>
    </submittedName>
</protein>
<reference evidence="2" key="1">
    <citation type="submission" date="2022-08" db="EMBL/GenBank/DDBJ databases">
        <authorList>
            <consortium name="DOE Joint Genome Institute"/>
            <person name="Min B."/>
            <person name="Riley R."/>
            <person name="Sierra-Patev S."/>
            <person name="Naranjo-Ortiz M."/>
            <person name="Looney B."/>
            <person name="Konkel Z."/>
            <person name="Slot J.C."/>
            <person name="Sakamoto Y."/>
            <person name="Steenwyk J.L."/>
            <person name="Rokas A."/>
            <person name="Carro J."/>
            <person name="Camarero S."/>
            <person name="Ferreira P."/>
            <person name="Molpeceres G."/>
            <person name="Ruiz-Duenas F.J."/>
            <person name="Serrano A."/>
            <person name="Henrissat B."/>
            <person name="Drula E."/>
            <person name="Hughes K.W."/>
            <person name="Mata J.L."/>
            <person name="Ishikawa N.K."/>
            <person name="Vargas-Isla R."/>
            <person name="Ushijima S."/>
            <person name="Smith C.A."/>
            <person name="Ahrendt S."/>
            <person name="Andreopoulos W."/>
            <person name="He G."/>
            <person name="Labutti K."/>
            <person name="Lipzen A."/>
            <person name="Ng V."/>
            <person name="Sandor L."/>
            <person name="Barry K."/>
            <person name="Martinez A.T."/>
            <person name="Xiao Y."/>
            <person name="Gibbons J.G."/>
            <person name="Terashima K."/>
            <person name="Hibbett D.S."/>
            <person name="Grigoriev I.V."/>
        </authorList>
    </citation>
    <scope>NUCLEOTIDE SEQUENCE</scope>
    <source>
        <strain evidence="2">TFB9207</strain>
    </source>
</reference>
<comment type="caution">
    <text evidence="2">The sequence shown here is derived from an EMBL/GenBank/DDBJ whole genome shotgun (WGS) entry which is preliminary data.</text>
</comment>
<name>A0AA38P1N5_9AGAR</name>
<evidence type="ECO:0000256" key="1">
    <source>
        <dbReference type="SAM" id="MobiDB-lite"/>
    </source>
</evidence>
<dbReference type="Proteomes" id="UP001163846">
    <property type="component" value="Unassembled WGS sequence"/>
</dbReference>
<feature type="non-terminal residue" evidence="2">
    <location>
        <position position="1"/>
    </location>
</feature>
<organism evidence="2 3">
    <name type="scientific">Lentinula raphanica</name>
    <dbReference type="NCBI Taxonomy" id="153919"/>
    <lineage>
        <taxon>Eukaryota</taxon>
        <taxon>Fungi</taxon>
        <taxon>Dikarya</taxon>
        <taxon>Basidiomycota</taxon>
        <taxon>Agaricomycotina</taxon>
        <taxon>Agaricomycetes</taxon>
        <taxon>Agaricomycetidae</taxon>
        <taxon>Agaricales</taxon>
        <taxon>Marasmiineae</taxon>
        <taxon>Omphalotaceae</taxon>
        <taxon>Lentinula</taxon>
    </lineage>
</organism>
<accession>A0AA38P1N5</accession>
<dbReference type="InterPro" id="IPR041078">
    <property type="entry name" value="Plavaka"/>
</dbReference>
<keyword evidence="3" id="KW-1185">Reference proteome</keyword>
<gene>
    <name evidence="2" type="ORF">F5878DRAFT_544520</name>
</gene>
<dbReference type="Pfam" id="PF18759">
    <property type="entry name" value="Plavaka"/>
    <property type="match status" value="1"/>
</dbReference>
<evidence type="ECO:0000313" key="3">
    <source>
        <dbReference type="Proteomes" id="UP001163846"/>
    </source>
</evidence>
<evidence type="ECO:0000313" key="2">
    <source>
        <dbReference type="EMBL" id="KAJ3834635.1"/>
    </source>
</evidence>
<feature type="region of interest" description="Disordered" evidence="1">
    <location>
        <begin position="44"/>
        <end position="85"/>
    </location>
</feature>
<sequence length="298" mass="33580">MLATRTTTTPLPSISTAPQPNFIYTTAADCTNTQTRIGLSLHDLQKGDEDGSNDEETSLTGSNPYSDSSSNSNPNSNSLSPNQSEERRLLCVESFPGAAAVYYRGKTAVDEFNDDRFFEERKTNLYYPVANRNEWQLANWLLTSSLSMGKIDELLRLELTKNHQLSFRTAKELKARMDLLPPLARWKSKKMIFDPSYPTKKPAYLFYRDAVEVLQDILKSPLIQDYLSFTPLQIFEIAAKLNRVYDSWLSGERAWRLQSELPQGHALIGTILSSDKTTISVMTGNRCAHPLLISIANV</sequence>
<proteinExistence type="predicted"/>
<dbReference type="EMBL" id="MU806504">
    <property type="protein sequence ID" value="KAJ3834635.1"/>
    <property type="molecule type" value="Genomic_DNA"/>
</dbReference>